<dbReference type="Gene3D" id="2.160.20.70">
    <property type="match status" value="1"/>
</dbReference>
<dbReference type="RefSeq" id="WP_012963705.1">
    <property type="nucleotide sequence ID" value="NC_013799.1"/>
</dbReference>
<name>D3DI73_HYDTT</name>
<dbReference type="GO" id="GO:1901891">
    <property type="term" value="P:regulation of cell septum assembly"/>
    <property type="evidence" value="ECO:0007669"/>
    <property type="project" value="InterPro"/>
</dbReference>
<dbReference type="InterPro" id="IPR013033">
    <property type="entry name" value="MinC"/>
</dbReference>
<dbReference type="InterPro" id="IPR036145">
    <property type="entry name" value="MinC_C_sf"/>
</dbReference>
<keyword evidence="3 6" id="KW-0717">Septation</keyword>
<evidence type="ECO:0000256" key="6">
    <source>
        <dbReference type="HAMAP-Rule" id="MF_00267"/>
    </source>
</evidence>
<dbReference type="NCBIfam" id="TIGR01222">
    <property type="entry name" value="minC"/>
    <property type="match status" value="1"/>
</dbReference>
<protein>
    <recommendedName>
        <fullName evidence="6">Probable septum site-determining protein MinC</fullName>
    </recommendedName>
</protein>
<keyword evidence="2 6" id="KW-0132">Cell division</keyword>
<dbReference type="AlphaFoldDB" id="D3DI73"/>
<dbReference type="KEGG" id="hth:HTH_1067"/>
<evidence type="ECO:0000256" key="4">
    <source>
        <dbReference type="ARBA" id="ARBA00023306"/>
    </source>
</evidence>
<dbReference type="HAMAP" id="MF_00267">
    <property type="entry name" value="MinC"/>
    <property type="match status" value="1"/>
</dbReference>
<dbReference type="OrthoDB" id="9790810at2"/>
<proteinExistence type="inferred from homology"/>
<comment type="subunit">
    <text evidence="6">Interacts with MinD and FtsZ.</text>
</comment>
<dbReference type="Pfam" id="PF03775">
    <property type="entry name" value="MinC_C"/>
    <property type="match status" value="1"/>
</dbReference>
<accession>D3DI73</accession>
<evidence type="ECO:0000256" key="3">
    <source>
        <dbReference type="ARBA" id="ARBA00023210"/>
    </source>
</evidence>
<evidence type="ECO:0000313" key="8">
    <source>
        <dbReference type="EMBL" id="BAI69525.1"/>
    </source>
</evidence>
<comment type="function">
    <text evidence="5 6">Cell division inhibitor that blocks the formation of polar Z ring septums. Rapidly oscillates between the poles of the cell to destabilize FtsZ filaments that have formed before they mature into polar Z rings. Prevents FtsZ polymerization.</text>
</comment>
<keyword evidence="4 6" id="KW-0131">Cell cycle</keyword>
<dbReference type="PANTHER" id="PTHR34108">
    <property type="entry name" value="SEPTUM SITE-DETERMINING PROTEIN MINC"/>
    <property type="match status" value="1"/>
</dbReference>
<evidence type="ECO:0000256" key="1">
    <source>
        <dbReference type="ARBA" id="ARBA00006291"/>
    </source>
</evidence>
<dbReference type="EMBL" id="AP011112">
    <property type="protein sequence ID" value="BAI69525.1"/>
    <property type="molecule type" value="Genomic_DNA"/>
</dbReference>
<dbReference type="GO" id="GO:0000902">
    <property type="term" value="P:cell morphogenesis"/>
    <property type="evidence" value="ECO:0007669"/>
    <property type="project" value="InterPro"/>
</dbReference>
<evidence type="ECO:0000313" key="9">
    <source>
        <dbReference type="Proteomes" id="UP000002574"/>
    </source>
</evidence>
<dbReference type="InterPro" id="IPR005526">
    <property type="entry name" value="Septum_form_inhib_MinC_C"/>
</dbReference>
<keyword evidence="9" id="KW-1185">Reference proteome</keyword>
<dbReference type="eggNOG" id="COG0850">
    <property type="taxonomic scope" value="Bacteria"/>
</dbReference>
<reference evidence="8 9" key="1">
    <citation type="journal article" date="2010" name="J. Bacteriol.">
        <title>Complete genome sequence of the thermophilic, obligately chemolithoautotrophic hydrogen-oxidizing bacterium Hydrogenobacter thermophilus TK-6.</title>
        <authorList>
            <person name="Arai H."/>
            <person name="Kanbe H."/>
            <person name="Ishii M."/>
            <person name="Igarashi Y."/>
        </authorList>
    </citation>
    <scope>NUCLEOTIDE SEQUENCE [LARGE SCALE GENOMIC DNA]</scope>
    <source>
        <strain evidence="9">DSM 6534 / IAM 12695 / TK-6 [Tokyo]</strain>
    </source>
</reference>
<dbReference type="InterPro" id="IPR016098">
    <property type="entry name" value="CAP/MinC_C"/>
</dbReference>
<evidence type="ECO:0000256" key="2">
    <source>
        <dbReference type="ARBA" id="ARBA00022618"/>
    </source>
</evidence>
<dbReference type="STRING" id="608538.HTH_1067"/>
<sequence length="192" mass="21014">MIEIRGLTLPVVVVKVKGKLSYQEIIEYLSEKLSSKLFKGSYFLIDDGGFLSEEDLAKVESFLNSREIKSVKRLSSDKDERKSDRLLIVQRHLRSGQKVEHGGDVLILGNVNKDAQVIAGGNIIVMGKLRGIAVAGALGDESAVIVALQMEPQQLRIGRKVAISSDEDRNSPGYPEVAKIENGTIVLEKVKG</sequence>
<dbReference type="SUPFAM" id="SSF63848">
    <property type="entry name" value="Cell-division inhibitor MinC, C-terminal domain"/>
    <property type="match status" value="1"/>
</dbReference>
<dbReference type="PANTHER" id="PTHR34108:SF1">
    <property type="entry name" value="SEPTUM SITE-DETERMINING PROTEIN MINC"/>
    <property type="match status" value="1"/>
</dbReference>
<dbReference type="Proteomes" id="UP000002574">
    <property type="component" value="Chromosome"/>
</dbReference>
<dbReference type="KEGG" id="hte:Hydth_1061"/>
<evidence type="ECO:0000259" key="7">
    <source>
        <dbReference type="Pfam" id="PF03775"/>
    </source>
</evidence>
<dbReference type="GO" id="GO:0000917">
    <property type="term" value="P:division septum assembly"/>
    <property type="evidence" value="ECO:0007669"/>
    <property type="project" value="UniProtKB-KW"/>
</dbReference>
<gene>
    <name evidence="6 8" type="primary">minC</name>
    <name evidence="8" type="ordered locus">HTH_1067</name>
</gene>
<feature type="domain" description="Septum formation inhibitor MinC C-terminal" evidence="7">
    <location>
        <begin position="88"/>
        <end position="187"/>
    </location>
</feature>
<organism evidence="8 9">
    <name type="scientific">Hydrogenobacter thermophilus (strain DSM 6534 / IAM 12695 / TK-6)</name>
    <dbReference type="NCBI Taxonomy" id="608538"/>
    <lineage>
        <taxon>Bacteria</taxon>
        <taxon>Pseudomonadati</taxon>
        <taxon>Aquificota</taxon>
        <taxon>Aquificia</taxon>
        <taxon>Aquificales</taxon>
        <taxon>Aquificaceae</taxon>
        <taxon>Hydrogenobacter</taxon>
    </lineage>
</organism>
<evidence type="ECO:0000256" key="5">
    <source>
        <dbReference type="ARBA" id="ARBA00025606"/>
    </source>
</evidence>
<comment type="similarity">
    <text evidence="1 6">Belongs to the MinC family.</text>
</comment>